<feature type="region of interest" description="Disordered" evidence="5">
    <location>
        <begin position="526"/>
        <end position="742"/>
    </location>
</feature>
<evidence type="ECO:0000256" key="4">
    <source>
        <dbReference type="PROSITE-ProRule" id="PRU00175"/>
    </source>
</evidence>
<dbReference type="PANTHER" id="PTHR14155:SF627">
    <property type="entry name" value="OS06G0192800 PROTEIN"/>
    <property type="match status" value="1"/>
</dbReference>
<feature type="domain" description="RING-type" evidence="6">
    <location>
        <begin position="1344"/>
        <end position="1386"/>
    </location>
</feature>
<name>A0AAX4K3F1_9TREE</name>
<evidence type="ECO:0000256" key="5">
    <source>
        <dbReference type="SAM" id="MobiDB-lite"/>
    </source>
</evidence>
<dbReference type="PROSITE" id="PS50089">
    <property type="entry name" value="ZF_RING_2"/>
    <property type="match status" value="1"/>
</dbReference>
<feature type="compositionally biased region" description="Basic and acidic residues" evidence="5">
    <location>
        <begin position="806"/>
        <end position="829"/>
    </location>
</feature>
<evidence type="ECO:0000256" key="1">
    <source>
        <dbReference type="ARBA" id="ARBA00022723"/>
    </source>
</evidence>
<feature type="compositionally biased region" description="Polar residues" evidence="5">
    <location>
        <begin position="198"/>
        <end position="216"/>
    </location>
</feature>
<dbReference type="PANTHER" id="PTHR14155">
    <property type="entry name" value="RING FINGER DOMAIN-CONTAINING"/>
    <property type="match status" value="1"/>
</dbReference>
<keyword evidence="1" id="KW-0479">Metal-binding</keyword>
<feature type="region of interest" description="Disordered" evidence="5">
    <location>
        <begin position="1213"/>
        <end position="1242"/>
    </location>
</feature>
<feature type="region of interest" description="Disordered" evidence="5">
    <location>
        <begin position="1256"/>
        <end position="1282"/>
    </location>
</feature>
<feature type="compositionally biased region" description="Polar residues" evidence="5">
    <location>
        <begin position="581"/>
        <end position="591"/>
    </location>
</feature>
<dbReference type="Pfam" id="PF13639">
    <property type="entry name" value="zf-RING_2"/>
    <property type="match status" value="1"/>
</dbReference>
<feature type="compositionally biased region" description="Low complexity" evidence="5">
    <location>
        <begin position="40"/>
        <end position="52"/>
    </location>
</feature>
<accession>A0AAX4K3F1</accession>
<dbReference type="GO" id="GO:0008270">
    <property type="term" value="F:zinc ion binding"/>
    <property type="evidence" value="ECO:0007669"/>
    <property type="project" value="UniProtKB-KW"/>
</dbReference>
<feature type="region of interest" description="Disordered" evidence="5">
    <location>
        <begin position="1"/>
        <end position="65"/>
    </location>
</feature>
<feature type="compositionally biased region" description="Low complexity" evidence="5">
    <location>
        <begin position="82"/>
        <end position="96"/>
    </location>
</feature>
<dbReference type="Gene3D" id="3.30.40.10">
    <property type="entry name" value="Zinc/RING finger domain, C3HC4 (zinc finger)"/>
    <property type="match status" value="1"/>
</dbReference>
<dbReference type="InterPro" id="IPR013083">
    <property type="entry name" value="Znf_RING/FYVE/PHD"/>
</dbReference>
<keyword evidence="8" id="KW-1185">Reference proteome</keyword>
<dbReference type="RefSeq" id="XP_066078917.1">
    <property type="nucleotide sequence ID" value="XM_066222820.1"/>
</dbReference>
<feature type="compositionally biased region" description="Pro residues" evidence="5">
    <location>
        <begin position="1041"/>
        <end position="1050"/>
    </location>
</feature>
<feature type="compositionally biased region" description="Pro residues" evidence="5">
    <location>
        <begin position="1017"/>
        <end position="1033"/>
    </location>
</feature>
<evidence type="ECO:0000313" key="7">
    <source>
        <dbReference type="EMBL" id="WWC92155.1"/>
    </source>
</evidence>
<proteinExistence type="predicted"/>
<dbReference type="InterPro" id="IPR053238">
    <property type="entry name" value="RING-H2_zinc_finger"/>
</dbReference>
<dbReference type="Proteomes" id="UP001355207">
    <property type="component" value="Chromosome 10"/>
</dbReference>
<feature type="compositionally biased region" description="Acidic residues" evidence="5">
    <location>
        <begin position="274"/>
        <end position="285"/>
    </location>
</feature>
<feature type="compositionally biased region" description="Polar residues" evidence="5">
    <location>
        <begin position="554"/>
        <end position="572"/>
    </location>
</feature>
<feature type="compositionally biased region" description="Polar residues" evidence="5">
    <location>
        <begin position="696"/>
        <end position="705"/>
    </location>
</feature>
<feature type="compositionally biased region" description="Polar residues" evidence="5">
    <location>
        <begin position="124"/>
        <end position="137"/>
    </location>
</feature>
<feature type="compositionally biased region" description="Basic and acidic residues" evidence="5">
    <location>
        <begin position="1256"/>
        <end position="1267"/>
    </location>
</feature>
<feature type="compositionally biased region" description="Low complexity" evidence="5">
    <location>
        <begin position="408"/>
        <end position="432"/>
    </location>
</feature>
<feature type="region of interest" description="Disordered" evidence="5">
    <location>
        <begin position="82"/>
        <end position="229"/>
    </location>
</feature>
<feature type="compositionally biased region" description="Basic and acidic residues" evidence="5">
    <location>
        <begin position="1136"/>
        <end position="1149"/>
    </location>
</feature>
<feature type="compositionally biased region" description="Basic and acidic residues" evidence="5">
    <location>
        <begin position="837"/>
        <end position="848"/>
    </location>
</feature>
<dbReference type="SMART" id="SM00184">
    <property type="entry name" value="RING"/>
    <property type="match status" value="1"/>
</dbReference>
<feature type="compositionally biased region" description="Polar residues" evidence="5">
    <location>
        <begin position="104"/>
        <end position="113"/>
    </location>
</feature>
<organism evidence="7 8">
    <name type="scientific">Kwoniella dendrophila CBS 6074</name>
    <dbReference type="NCBI Taxonomy" id="1295534"/>
    <lineage>
        <taxon>Eukaryota</taxon>
        <taxon>Fungi</taxon>
        <taxon>Dikarya</taxon>
        <taxon>Basidiomycota</taxon>
        <taxon>Agaricomycotina</taxon>
        <taxon>Tremellomycetes</taxon>
        <taxon>Tremellales</taxon>
        <taxon>Cryptococcaceae</taxon>
        <taxon>Kwoniella</taxon>
    </lineage>
</organism>
<feature type="compositionally biased region" description="Low complexity" evidence="5">
    <location>
        <begin position="1119"/>
        <end position="1131"/>
    </location>
</feature>
<feature type="region of interest" description="Disordered" evidence="5">
    <location>
        <begin position="268"/>
        <end position="483"/>
    </location>
</feature>
<feature type="region of interest" description="Disordered" evidence="5">
    <location>
        <begin position="926"/>
        <end position="1201"/>
    </location>
</feature>
<keyword evidence="2 4" id="KW-0863">Zinc-finger</keyword>
<sequence>MNTGRTGAPAAERRKDDPLGSRGNTPTGGVRSKPRKKAKTTTASKLTPTPSSRSGPIPTPYLALAPTPISSLSASTIDSLAATAQAQATASASSSSGLVLPSSYVRSSQQQKQLPPPNQRRNKSTSNLQQTVNNNSSERNENDFAGGGIGPSTLNPNYSTPNLNLSRPISGQGTNRQPQQQKYVSSLLSPPTIIPGGTSATPRIQGSTSNIQSQQPIHVRRRSGERDRERGVNVINSRRSQERLREISGVIGNPSLTSLGQLGQILESGHLPENDNENTTQEDENGLLQAQNEAAQTPRRRRRIVRGENGTSGPVRRLTVSSREEGRALGLARGASMRRTNVWDDIPDAGEPPPPFPFPTASTSRLPPAFGTPITPIASSASSSSNLEEISEERPRSPPITYEQAIGLSPLPSPSLLTIDSAPSSTPSTPRPIHNRPTLSVSTTTPTNIPQIISTASPEQSPASTHYASAPSSPTQTVIGFEDFRANERAKRQERDDRRAWNEDLLAGYTLEERVKREMERRIGRIQSDEMVDDHQREVDETESEGNRAGNLSPVDSDNSSTTRKDNSSQASHEVPAIVATESSNVVSENLPNLPPKDAVDTSDTASPSEEVDISDKSAESQIMVPPTIDEDQQELSEGRRSVTLTLLDPVPSSGGLEQTNPELERDIPSNSQLDEDAFTTIAKPLSTPKDLEVQPNESTVSNEAPSAIEAAQPIQPNTEKPVEPAATPKRRQPTRSSTVETETAFKALLTPSVKRLSVPEFSPFRPQLAKSVSNEPLFTKSGWGISSSDPESSALLDDDTNNEPVIKEYPAEPMKEVKSEVKVSDKDQNLPPGREAALKRRNLEIKAQRITSTQSSPPTLPINKPKVKILERRPVSGPLINFDTPTPSPPDSTVSTAPRERPTSGDISALAASSAELLSLLELQDDYHSRQDNEPIAESSAQGAARMAKKPPPPPPPAIRRLQSHTPRLDLRRIPPPLPKDNTDAGHPISPSKLANENDRQLVVKGSTPKNEMIKPPLPARRAAPPPPPPNLPRLNLIPKLPPPLPARPSPARKRSSSSSSPTTPSISSKSTIKVSPSPQPSISPRLSLSLNHQSTIKPKGPRPPPPPPRARQTNWFSNFSRNSKDNNNNVPPADGHRQVPDRTRVAEEALSPVRPNHERSQSDYPRLVSPAQEEEQTEERERVIERSSSAANLGEDDDDISESHIEEQAVLPLADVGQSSSGNARITGDDENVGEERGERREWTDLDLLIHRIDRSNPQAERQEGDSDNSNSNNNNTLPALDSYEGYRQIENFFGPSKSQAATPAQLDTLLVGLIQIDSKRITTKGKVKLKLSLLGLRVIKCSICLSQFKQNEKAIMLPNCSHVGHESCAIRWFKEKNNCWVCREVLSEE</sequence>
<evidence type="ECO:0000256" key="2">
    <source>
        <dbReference type="ARBA" id="ARBA00022771"/>
    </source>
</evidence>
<dbReference type="EMBL" id="CP144107">
    <property type="protein sequence ID" value="WWC92155.1"/>
    <property type="molecule type" value="Genomic_DNA"/>
</dbReference>
<feature type="compositionally biased region" description="Polar residues" evidence="5">
    <location>
        <begin position="437"/>
        <end position="478"/>
    </location>
</feature>
<feature type="compositionally biased region" description="Low complexity" evidence="5">
    <location>
        <begin position="1058"/>
        <end position="1078"/>
    </location>
</feature>
<dbReference type="InterPro" id="IPR001841">
    <property type="entry name" value="Znf_RING"/>
</dbReference>
<protein>
    <recommendedName>
        <fullName evidence="6">RING-type domain-containing protein</fullName>
    </recommendedName>
</protein>
<gene>
    <name evidence="7" type="ORF">L201_007109</name>
</gene>
<evidence type="ECO:0000313" key="8">
    <source>
        <dbReference type="Proteomes" id="UP001355207"/>
    </source>
</evidence>
<feature type="compositionally biased region" description="Polar residues" evidence="5">
    <location>
        <begin position="152"/>
        <end position="189"/>
    </location>
</feature>
<evidence type="ECO:0000256" key="3">
    <source>
        <dbReference type="ARBA" id="ARBA00022833"/>
    </source>
</evidence>
<feature type="compositionally biased region" description="Polar residues" evidence="5">
    <location>
        <begin position="1082"/>
        <end position="1098"/>
    </location>
</feature>
<evidence type="ECO:0000259" key="6">
    <source>
        <dbReference type="PROSITE" id="PS50089"/>
    </source>
</evidence>
<feature type="compositionally biased region" description="Low complexity" evidence="5">
    <location>
        <begin position="372"/>
        <end position="385"/>
    </location>
</feature>
<dbReference type="SUPFAM" id="SSF57850">
    <property type="entry name" value="RING/U-box"/>
    <property type="match status" value="1"/>
</dbReference>
<reference evidence="7 8" key="1">
    <citation type="submission" date="2024-01" db="EMBL/GenBank/DDBJ databases">
        <title>Comparative genomics of Cryptococcus and Kwoniella reveals pathogenesis evolution and contrasting modes of karyotype evolution via chromosome fusion or intercentromeric recombination.</title>
        <authorList>
            <person name="Coelho M.A."/>
            <person name="David-Palma M."/>
            <person name="Shea T."/>
            <person name="Bowers K."/>
            <person name="McGinley-Smith S."/>
            <person name="Mohammad A.W."/>
            <person name="Gnirke A."/>
            <person name="Yurkov A.M."/>
            <person name="Nowrousian M."/>
            <person name="Sun S."/>
            <person name="Cuomo C.A."/>
            <person name="Heitman J."/>
        </authorList>
    </citation>
    <scope>NUCLEOTIDE SEQUENCE [LARGE SCALE GENOMIC DNA]</scope>
    <source>
        <strain evidence="7 8">CBS 6074</strain>
    </source>
</reference>
<dbReference type="GeneID" id="91097778"/>
<feature type="region of interest" description="Disordered" evidence="5">
    <location>
        <begin position="778"/>
        <end position="911"/>
    </location>
</feature>
<keyword evidence="3" id="KW-0862">Zinc</keyword>